<reference evidence="4 6" key="2">
    <citation type="submission" date="2013-03" db="EMBL/GenBank/DDBJ databases">
        <title>The Genome Sequence of Enterococcus malodoratus ATCC_43197 (PacBio/Illumina hybrid assembly).</title>
        <authorList>
            <consortium name="The Broad Institute Genomics Platform"/>
            <consortium name="The Broad Institute Genome Sequencing Center for Infectious Disease"/>
            <person name="Earl A."/>
            <person name="Russ C."/>
            <person name="Gilmore M."/>
            <person name="Surin D."/>
            <person name="Walker B."/>
            <person name="Young S."/>
            <person name="Zeng Q."/>
            <person name="Gargeya S."/>
            <person name="Fitzgerald M."/>
            <person name="Haas B."/>
            <person name="Abouelleil A."/>
            <person name="Allen A.W."/>
            <person name="Alvarado L."/>
            <person name="Arachchi H.M."/>
            <person name="Berlin A.M."/>
            <person name="Chapman S.B."/>
            <person name="Gainer-Dewar J."/>
            <person name="Goldberg J."/>
            <person name="Griggs A."/>
            <person name="Gujja S."/>
            <person name="Hansen M."/>
            <person name="Howarth C."/>
            <person name="Imamovic A."/>
            <person name="Ireland A."/>
            <person name="Larimer J."/>
            <person name="McCowan C."/>
            <person name="Murphy C."/>
            <person name="Pearson M."/>
            <person name="Poon T.W."/>
            <person name="Priest M."/>
            <person name="Roberts A."/>
            <person name="Saif S."/>
            <person name="Shea T."/>
            <person name="Sisk P."/>
            <person name="Sykes S."/>
            <person name="Wortman J."/>
            <person name="Nusbaum C."/>
            <person name="Birren B."/>
        </authorList>
    </citation>
    <scope>NUCLEOTIDE SEQUENCE [LARGE SCALE GENOMIC DNA]</scope>
    <source>
        <strain evidence="4 6">ATCC 43197</strain>
    </source>
</reference>
<feature type="domain" description="PRD" evidence="2">
    <location>
        <begin position="103"/>
        <end position="208"/>
    </location>
</feature>
<dbReference type="InterPro" id="IPR036634">
    <property type="entry name" value="PRD_sf"/>
</dbReference>
<dbReference type="InterPro" id="IPR036650">
    <property type="entry name" value="CAT_RNA-bd_dom_sf"/>
</dbReference>
<dbReference type="SUPFAM" id="SSF63520">
    <property type="entry name" value="PTS-regulatory domain, PRD"/>
    <property type="match status" value="2"/>
</dbReference>
<dbReference type="AlphaFoldDB" id="R2P780"/>
<evidence type="ECO:0000313" key="4">
    <source>
        <dbReference type="EMBL" id="EOT64552.1"/>
    </source>
</evidence>
<gene>
    <name evidence="4" type="ORF">I585_03752</name>
    <name evidence="3" type="ORF">UAI_01669</name>
</gene>
<accession>R2P780</accession>
<dbReference type="GO" id="GO:0006355">
    <property type="term" value="P:regulation of DNA-templated transcription"/>
    <property type="evidence" value="ECO:0007669"/>
    <property type="project" value="InterPro"/>
</dbReference>
<evidence type="ECO:0000313" key="3">
    <source>
        <dbReference type="EMBL" id="EOH79023.1"/>
    </source>
</evidence>
<protein>
    <recommendedName>
        <fullName evidence="2">PRD domain-containing protein</fullName>
    </recommendedName>
</protein>
<organism evidence="3 5">
    <name type="scientific">Enterococcus malodoratus ATCC 43197</name>
    <dbReference type="NCBI Taxonomy" id="1158601"/>
    <lineage>
        <taxon>Bacteria</taxon>
        <taxon>Bacillati</taxon>
        <taxon>Bacillota</taxon>
        <taxon>Bacilli</taxon>
        <taxon>Lactobacillales</taxon>
        <taxon>Enterococcaceae</taxon>
        <taxon>Enterococcus</taxon>
    </lineage>
</organism>
<dbReference type="Gene3D" id="1.20.58.1950">
    <property type="match status" value="1"/>
</dbReference>
<keyword evidence="1" id="KW-0677">Repeat</keyword>
<dbReference type="InterPro" id="IPR050661">
    <property type="entry name" value="BglG_antiterminators"/>
</dbReference>
<dbReference type="SUPFAM" id="SSF50151">
    <property type="entry name" value="SacY-like RNA-binding domain"/>
    <property type="match status" value="1"/>
</dbReference>
<reference evidence="3 5" key="1">
    <citation type="submission" date="2013-02" db="EMBL/GenBank/DDBJ databases">
        <title>The Genome Sequence of Enterococcus malodoratus ATCC_43197.</title>
        <authorList>
            <consortium name="The Broad Institute Genome Sequencing Platform"/>
            <consortium name="The Broad Institute Genome Sequencing Center for Infectious Disease"/>
            <person name="Earl A.M."/>
            <person name="Gilmore M.S."/>
            <person name="Lebreton F."/>
            <person name="Walker B."/>
            <person name="Young S.K."/>
            <person name="Zeng Q."/>
            <person name="Gargeya S."/>
            <person name="Fitzgerald M."/>
            <person name="Haas B."/>
            <person name="Abouelleil A."/>
            <person name="Alvarado L."/>
            <person name="Arachchi H.M."/>
            <person name="Berlin A.M."/>
            <person name="Chapman S.B."/>
            <person name="Dewar J."/>
            <person name="Goldberg J."/>
            <person name="Griggs A."/>
            <person name="Gujja S."/>
            <person name="Hansen M."/>
            <person name="Howarth C."/>
            <person name="Imamovic A."/>
            <person name="Larimer J."/>
            <person name="McCowan C."/>
            <person name="Murphy C."/>
            <person name="Neiman D."/>
            <person name="Pearson M."/>
            <person name="Priest M."/>
            <person name="Roberts A."/>
            <person name="Saif S."/>
            <person name="Shea T."/>
            <person name="Sisk P."/>
            <person name="Sykes S."/>
            <person name="Wortman J."/>
            <person name="Nusbaum C."/>
            <person name="Birren B."/>
        </authorList>
    </citation>
    <scope>NUCLEOTIDE SEQUENCE [LARGE SCALE GENOMIC DNA]</scope>
    <source>
        <strain evidence="3 5">ATCC 43197</strain>
    </source>
</reference>
<dbReference type="PROSITE" id="PS51372">
    <property type="entry name" value="PRD_2"/>
    <property type="match status" value="2"/>
</dbReference>
<evidence type="ECO:0000313" key="6">
    <source>
        <dbReference type="Proteomes" id="UP000014148"/>
    </source>
</evidence>
<proteinExistence type="predicted"/>
<dbReference type="Pfam" id="PF00874">
    <property type="entry name" value="PRD"/>
    <property type="match status" value="2"/>
</dbReference>
<dbReference type="Proteomes" id="UP000013783">
    <property type="component" value="Unassembled WGS sequence"/>
</dbReference>
<feature type="domain" description="PRD" evidence="2">
    <location>
        <begin position="209"/>
        <end position="318"/>
    </location>
</feature>
<dbReference type="eggNOG" id="COG3711">
    <property type="taxonomic scope" value="Bacteria"/>
</dbReference>
<dbReference type="PANTHER" id="PTHR30185:SF15">
    <property type="entry name" value="CRYPTIC BETA-GLUCOSIDE BGL OPERON ANTITERMINATOR"/>
    <property type="match status" value="1"/>
</dbReference>
<dbReference type="EMBL" id="ASWA01000004">
    <property type="protein sequence ID" value="EOT64552.1"/>
    <property type="molecule type" value="Genomic_DNA"/>
</dbReference>
<dbReference type="Gene3D" id="1.20.890.100">
    <property type="match status" value="1"/>
</dbReference>
<dbReference type="Proteomes" id="UP000014148">
    <property type="component" value="Unassembled WGS sequence"/>
</dbReference>
<dbReference type="Gene3D" id="1.10.1790.10">
    <property type="entry name" value="PRD domain"/>
    <property type="match status" value="1"/>
</dbReference>
<dbReference type="PANTHER" id="PTHR30185">
    <property type="entry name" value="CRYPTIC BETA-GLUCOSIDE BGL OPERON ANTITERMINATOR"/>
    <property type="match status" value="1"/>
</dbReference>
<dbReference type="EMBL" id="AJAK01000011">
    <property type="protein sequence ID" value="EOH79023.1"/>
    <property type="molecule type" value="Genomic_DNA"/>
</dbReference>
<dbReference type="Gene3D" id="2.30.24.10">
    <property type="entry name" value="CAT RNA-binding domain"/>
    <property type="match status" value="1"/>
</dbReference>
<dbReference type="GO" id="GO:0003723">
    <property type="term" value="F:RNA binding"/>
    <property type="evidence" value="ECO:0007669"/>
    <property type="project" value="InterPro"/>
</dbReference>
<evidence type="ECO:0000256" key="1">
    <source>
        <dbReference type="ARBA" id="ARBA00022737"/>
    </source>
</evidence>
<name>R2P780_9ENTE</name>
<evidence type="ECO:0000259" key="2">
    <source>
        <dbReference type="PROSITE" id="PS51372"/>
    </source>
</evidence>
<dbReference type="STRING" id="71451.RV07_GL002639"/>
<keyword evidence="6" id="KW-1185">Reference proteome</keyword>
<evidence type="ECO:0000313" key="5">
    <source>
        <dbReference type="Proteomes" id="UP000013783"/>
    </source>
</evidence>
<dbReference type="Pfam" id="PF03123">
    <property type="entry name" value="CAT_RBD"/>
    <property type="match status" value="1"/>
</dbReference>
<dbReference type="PATRIC" id="fig|1158601.3.peg.1635"/>
<dbReference type="InterPro" id="IPR004341">
    <property type="entry name" value="CAT_RNA-bd_dom"/>
</dbReference>
<dbReference type="SMART" id="SM01061">
    <property type="entry name" value="CAT_RBD"/>
    <property type="match status" value="1"/>
</dbReference>
<sequence>MIYSVLLDKLNLFKRVALPKKVDEVVIRSIGSGGKRMIIRQKFNNNVVLVDNESGQQMVVMGNGIGFKSYPGNKVNKSLIERTFLLKNQEESEIDRVKALVNEIPLDYIIVSDSILKKAKEQLQTDFGVGMLISLADHIFSAVDRKKKNISVVSPLHWNIKQLYPMEVSIGEHAVSRIYQELAIRLEDTEATAIAMHFINNGNNFDSIQQAMNFTKIISDIIAIIQYHFQITLDENSIVFSRLVSHLQYFLIRQVKGIDMMDMSEEMVRLIIHQYQDSFQCAEKIITALKKNHTLNASLQEEVYLTMHIERIRQIKKG</sequence>
<comment type="caution">
    <text evidence="3">The sequence shown here is derived from an EMBL/GenBank/DDBJ whole genome shotgun (WGS) entry which is preliminary data.</text>
</comment>
<dbReference type="InterPro" id="IPR011608">
    <property type="entry name" value="PRD"/>
</dbReference>